<dbReference type="PROSITE" id="PS51257">
    <property type="entry name" value="PROKAR_LIPOPROTEIN"/>
    <property type="match status" value="1"/>
</dbReference>
<accession>A0A850QHX6</accession>
<organism evidence="1 2">
    <name type="scientific">Undibacterium oligocarboniphilum</name>
    <dbReference type="NCBI Taxonomy" id="666702"/>
    <lineage>
        <taxon>Bacteria</taxon>
        <taxon>Pseudomonadati</taxon>
        <taxon>Pseudomonadota</taxon>
        <taxon>Betaproteobacteria</taxon>
        <taxon>Burkholderiales</taxon>
        <taxon>Oxalobacteraceae</taxon>
        <taxon>Undibacterium</taxon>
    </lineage>
</organism>
<dbReference type="EMBL" id="JABXYJ010000006">
    <property type="protein sequence ID" value="NVO78657.1"/>
    <property type="molecule type" value="Genomic_DNA"/>
</dbReference>
<dbReference type="SUPFAM" id="SSF74653">
    <property type="entry name" value="TolA/TonB C-terminal domain"/>
    <property type="match status" value="1"/>
</dbReference>
<reference evidence="1 2" key="1">
    <citation type="submission" date="2020-06" db="EMBL/GenBank/DDBJ databases">
        <authorList>
            <person name="Qiu C."/>
            <person name="Liu Z."/>
        </authorList>
    </citation>
    <scope>NUCLEOTIDE SEQUENCE [LARGE SCALE GENOMIC DNA]</scope>
    <source>
        <strain evidence="1 2">EM 1</strain>
    </source>
</reference>
<evidence type="ECO:0000313" key="2">
    <source>
        <dbReference type="Proteomes" id="UP000588051"/>
    </source>
</evidence>
<sequence length="157" mass="17190">MYQRSGMFIAAVLLTACSTVSIDRQPAPPANAVRPASPAVSSASSIDAYKRDIARQITALHQQQVYAEQPQALLRAVIVLRYAIDADGRLIKAEILRSNKDQFAEKTALASLRNSAPFPVPQAKLLRGGKLDASETWLFNDDGRFQIRSIALPQRGE</sequence>
<proteinExistence type="predicted"/>
<protein>
    <submittedName>
        <fullName evidence="1">Energy transducer TonB</fullName>
    </submittedName>
</protein>
<dbReference type="RefSeq" id="WP_176804176.1">
    <property type="nucleotide sequence ID" value="NZ_JABXYJ010000006.1"/>
</dbReference>
<name>A0A850QHX6_9BURK</name>
<keyword evidence="2" id="KW-1185">Reference proteome</keyword>
<dbReference type="Proteomes" id="UP000588051">
    <property type="component" value="Unassembled WGS sequence"/>
</dbReference>
<evidence type="ECO:0000313" key="1">
    <source>
        <dbReference type="EMBL" id="NVO78657.1"/>
    </source>
</evidence>
<gene>
    <name evidence="1" type="ORF">HV832_12530</name>
</gene>
<dbReference type="AlphaFoldDB" id="A0A850QHX6"/>
<dbReference type="Gene3D" id="3.30.1150.10">
    <property type="match status" value="1"/>
</dbReference>
<comment type="caution">
    <text evidence="1">The sequence shown here is derived from an EMBL/GenBank/DDBJ whole genome shotgun (WGS) entry which is preliminary data.</text>
</comment>